<dbReference type="EMBL" id="GBXM01089971">
    <property type="protein sequence ID" value="JAH18606.1"/>
    <property type="molecule type" value="Transcribed_RNA"/>
</dbReference>
<organism evidence="1">
    <name type="scientific">Anguilla anguilla</name>
    <name type="common">European freshwater eel</name>
    <name type="synonym">Muraena anguilla</name>
    <dbReference type="NCBI Taxonomy" id="7936"/>
    <lineage>
        <taxon>Eukaryota</taxon>
        <taxon>Metazoa</taxon>
        <taxon>Chordata</taxon>
        <taxon>Craniata</taxon>
        <taxon>Vertebrata</taxon>
        <taxon>Euteleostomi</taxon>
        <taxon>Actinopterygii</taxon>
        <taxon>Neopterygii</taxon>
        <taxon>Teleostei</taxon>
        <taxon>Anguilliformes</taxon>
        <taxon>Anguillidae</taxon>
        <taxon>Anguilla</taxon>
    </lineage>
</organism>
<sequence length="76" mass="9012">MKVHIDEAPIHKNHVLFCALDLSEYILSGVWPFVLDEPAIVCKELSIFFFLFELMNHRLQLSWLAQRKHNEFVVLM</sequence>
<reference evidence="1" key="1">
    <citation type="submission" date="2014-11" db="EMBL/GenBank/DDBJ databases">
        <authorList>
            <person name="Amaro Gonzalez C."/>
        </authorList>
    </citation>
    <scope>NUCLEOTIDE SEQUENCE</scope>
</reference>
<proteinExistence type="predicted"/>
<accession>A0A0E9QNU8</accession>
<reference evidence="1" key="2">
    <citation type="journal article" date="2015" name="Fish Shellfish Immunol.">
        <title>Early steps in the European eel (Anguilla anguilla)-Vibrio vulnificus interaction in the gills: Role of the RtxA13 toxin.</title>
        <authorList>
            <person name="Callol A."/>
            <person name="Pajuelo D."/>
            <person name="Ebbesson L."/>
            <person name="Teles M."/>
            <person name="MacKenzie S."/>
            <person name="Amaro C."/>
        </authorList>
    </citation>
    <scope>NUCLEOTIDE SEQUENCE</scope>
</reference>
<name>A0A0E9QNU8_ANGAN</name>
<protein>
    <submittedName>
        <fullName evidence="1">Uncharacterized protein</fullName>
    </submittedName>
</protein>
<dbReference type="AlphaFoldDB" id="A0A0E9QNU8"/>
<evidence type="ECO:0000313" key="1">
    <source>
        <dbReference type="EMBL" id="JAH18606.1"/>
    </source>
</evidence>